<feature type="transmembrane region" description="Helical" evidence="1">
    <location>
        <begin position="57"/>
        <end position="86"/>
    </location>
</feature>
<evidence type="ECO:0000313" key="2">
    <source>
        <dbReference type="EMBL" id="TXD89369.1"/>
    </source>
</evidence>
<dbReference type="AlphaFoldDB" id="A0A5C6ZI42"/>
<keyword evidence="1" id="KW-1133">Transmembrane helix</keyword>
<dbReference type="Proteomes" id="UP000321578">
    <property type="component" value="Unassembled WGS sequence"/>
</dbReference>
<dbReference type="RefSeq" id="WP_147086122.1">
    <property type="nucleotide sequence ID" value="NZ_VORM01000006.1"/>
</dbReference>
<feature type="transmembrane region" description="Helical" evidence="1">
    <location>
        <begin position="12"/>
        <end position="37"/>
    </location>
</feature>
<accession>A0A5C6ZI42</accession>
<comment type="caution">
    <text evidence="2">The sequence shown here is derived from an EMBL/GenBank/DDBJ whole genome shotgun (WGS) entry which is preliminary data.</text>
</comment>
<evidence type="ECO:0000256" key="1">
    <source>
        <dbReference type="SAM" id="Phobius"/>
    </source>
</evidence>
<name>A0A5C6ZI42_9FLAO</name>
<keyword evidence="3" id="KW-1185">Reference proteome</keyword>
<dbReference type="EMBL" id="VORO01000007">
    <property type="protein sequence ID" value="TXD89369.1"/>
    <property type="molecule type" value="Genomic_DNA"/>
</dbReference>
<protein>
    <recommendedName>
        <fullName evidence="4">DUF3566 domain-containing protein</fullName>
    </recommendedName>
</protein>
<gene>
    <name evidence="2" type="ORF">ESY86_08230</name>
</gene>
<sequence length="109" mass="11460">MKLKRIDPVKYATIAAILTALIMLIVFVPMALLFSLIGAGAASESFGAGAAIFGGGIFMVVLIPIIYAVVAFIVTLISTALLNFILRKTGGLDIDFEKSGLDITQIGQN</sequence>
<evidence type="ECO:0000313" key="3">
    <source>
        <dbReference type="Proteomes" id="UP000321578"/>
    </source>
</evidence>
<keyword evidence="1" id="KW-0472">Membrane</keyword>
<dbReference type="OrthoDB" id="1189688at2"/>
<evidence type="ECO:0008006" key="4">
    <source>
        <dbReference type="Google" id="ProtNLM"/>
    </source>
</evidence>
<reference evidence="2 3" key="1">
    <citation type="submission" date="2019-08" db="EMBL/GenBank/DDBJ databases">
        <title>Genomes of Subsaximicrobium wynnwilliamsii strains.</title>
        <authorList>
            <person name="Bowman J.P."/>
        </authorList>
    </citation>
    <scope>NUCLEOTIDE SEQUENCE [LARGE SCALE GENOMIC DNA]</scope>
    <source>
        <strain evidence="2 3">2-80-2</strain>
    </source>
</reference>
<keyword evidence="1" id="KW-0812">Transmembrane</keyword>
<organism evidence="2 3">
    <name type="scientific">Subsaximicrobium wynnwilliamsii</name>
    <dbReference type="NCBI Taxonomy" id="291179"/>
    <lineage>
        <taxon>Bacteria</taxon>
        <taxon>Pseudomonadati</taxon>
        <taxon>Bacteroidota</taxon>
        <taxon>Flavobacteriia</taxon>
        <taxon>Flavobacteriales</taxon>
        <taxon>Flavobacteriaceae</taxon>
        <taxon>Subsaximicrobium</taxon>
    </lineage>
</organism>
<proteinExistence type="predicted"/>